<dbReference type="KEGG" id="amuc:Pan181_50670"/>
<evidence type="ECO:0000256" key="2">
    <source>
        <dbReference type="SAM" id="SignalP"/>
    </source>
</evidence>
<feature type="signal peptide" evidence="2">
    <location>
        <begin position="1"/>
        <end position="27"/>
    </location>
</feature>
<feature type="compositionally biased region" description="Low complexity" evidence="1">
    <location>
        <begin position="26"/>
        <end position="40"/>
    </location>
</feature>
<gene>
    <name evidence="3" type="ORF">Pan181_50670</name>
</gene>
<feature type="compositionally biased region" description="Basic and acidic residues" evidence="1">
    <location>
        <begin position="58"/>
        <end position="73"/>
    </location>
</feature>
<accession>A0A518AVQ6</accession>
<feature type="region of interest" description="Disordered" evidence="1">
    <location>
        <begin position="26"/>
        <end position="78"/>
    </location>
</feature>
<evidence type="ECO:0008006" key="5">
    <source>
        <dbReference type="Google" id="ProtNLM"/>
    </source>
</evidence>
<evidence type="ECO:0000313" key="3">
    <source>
        <dbReference type="EMBL" id="QDU58827.1"/>
    </source>
</evidence>
<evidence type="ECO:0000256" key="1">
    <source>
        <dbReference type="SAM" id="MobiDB-lite"/>
    </source>
</evidence>
<dbReference type="AlphaFoldDB" id="A0A518AVQ6"/>
<dbReference type="EMBL" id="CP036278">
    <property type="protein sequence ID" value="QDU58827.1"/>
    <property type="molecule type" value="Genomic_DNA"/>
</dbReference>
<dbReference type="RefSeq" id="WP_145251317.1">
    <property type="nucleotide sequence ID" value="NZ_CP036278.1"/>
</dbReference>
<evidence type="ECO:0000313" key="4">
    <source>
        <dbReference type="Proteomes" id="UP000315750"/>
    </source>
</evidence>
<feature type="compositionally biased region" description="Acidic residues" evidence="1">
    <location>
        <begin position="245"/>
        <end position="264"/>
    </location>
</feature>
<proteinExistence type="predicted"/>
<keyword evidence="4" id="KW-1185">Reference proteome</keyword>
<dbReference type="OrthoDB" id="5764172at2"/>
<feature type="chain" id="PRO_5022033897" description="Secreted protein" evidence="2">
    <location>
        <begin position="28"/>
        <end position="279"/>
    </location>
</feature>
<keyword evidence="2" id="KW-0732">Signal</keyword>
<dbReference type="Proteomes" id="UP000315750">
    <property type="component" value="Chromosome"/>
</dbReference>
<sequence precursor="true">MNNTPRGWQWIAVLTVVTCCGSTFAQAQEPTPAAEPADAPAKVESQEDKPASEQPAAKSDKKPEAKKPADEKPPTQVLKVYDDRLQLTVPAAWKVVDPKNNLIELELSVAPAEANAADEASEDEVLSSHGRITMMSAGGDVDSNIRRWVGQFRMGRDADGKDAMRRRERKVRGAIAHVLDIAGTYFDSPRGPFGPKVERPDYRMLGAIIEVEGAGKFFVKFYGPAKLVEKNQEAFEQMLETLEVMDPEADAADADEEQAEEQAEVSEASVLQSTAKDKE</sequence>
<reference evidence="3 4" key="1">
    <citation type="submission" date="2019-02" db="EMBL/GenBank/DDBJ databases">
        <title>Deep-cultivation of Planctomycetes and their phenomic and genomic characterization uncovers novel biology.</title>
        <authorList>
            <person name="Wiegand S."/>
            <person name="Jogler M."/>
            <person name="Boedeker C."/>
            <person name="Pinto D."/>
            <person name="Vollmers J."/>
            <person name="Rivas-Marin E."/>
            <person name="Kohn T."/>
            <person name="Peeters S.H."/>
            <person name="Heuer A."/>
            <person name="Rast P."/>
            <person name="Oberbeckmann S."/>
            <person name="Bunk B."/>
            <person name="Jeske O."/>
            <person name="Meyerdierks A."/>
            <person name="Storesund J.E."/>
            <person name="Kallscheuer N."/>
            <person name="Luecker S."/>
            <person name="Lage O.M."/>
            <person name="Pohl T."/>
            <person name="Merkel B.J."/>
            <person name="Hornburger P."/>
            <person name="Mueller R.-W."/>
            <person name="Bruemmer F."/>
            <person name="Labrenz M."/>
            <person name="Spormann A.M."/>
            <person name="Op den Camp H."/>
            <person name="Overmann J."/>
            <person name="Amann R."/>
            <person name="Jetten M.S.M."/>
            <person name="Mascher T."/>
            <person name="Medema M.H."/>
            <person name="Devos D.P."/>
            <person name="Kaster A.-K."/>
            <person name="Ovreas L."/>
            <person name="Rohde M."/>
            <person name="Galperin M.Y."/>
            <person name="Jogler C."/>
        </authorList>
    </citation>
    <scope>NUCLEOTIDE SEQUENCE [LARGE SCALE GENOMIC DNA]</scope>
    <source>
        <strain evidence="3 4">Pan181</strain>
    </source>
</reference>
<feature type="region of interest" description="Disordered" evidence="1">
    <location>
        <begin position="245"/>
        <end position="279"/>
    </location>
</feature>
<protein>
    <recommendedName>
        <fullName evidence="5">Secreted protein</fullName>
    </recommendedName>
</protein>
<organism evidence="3 4">
    <name type="scientific">Aeoliella mucimassa</name>
    <dbReference type="NCBI Taxonomy" id="2527972"/>
    <lineage>
        <taxon>Bacteria</taxon>
        <taxon>Pseudomonadati</taxon>
        <taxon>Planctomycetota</taxon>
        <taxon>Planctomycetia</taxon>
        <taxon>Pirellulales</taxon>
        <taxon>Lacipirellulaceae</taxon>
        <taxon>Aeoliella</taxon>
    </lineage>
</organism>
<name>A0A518AVQ6_9BACT</name>